<dbReference type="Pfam" id="PF01459">
    <property type="entry name" value="Porin_3"/>
    <property type="match status" value="2"/>
</dbReference>
<evidence type="ECO:0000313" key="4">
    <source>
        <dbReference type="EMBL" id="KAK5141312.1"/>
    </source>
</evidence>
<gene>
    <name evidence="4" type="primary">POR1</name>
    <name evidence="4" type="ORF">LTR32_006097</name>
</gene>
<dbReference type="Proteomes" id="UP001308179">
    <property type="component" value="Unassembled WGS sequence"/>
</dbReference>
<dbReference type="CDD" id="cd07306">
    <property type="entry name" value="Porin3_VDAC"/>
    <property type="match status" value="1"/>
</dbReference>
<comment type="caution">
    <text evidence="4">The sequence shown here is derived from an EMBL/GenBank/DDBJ whole genome shotgun (WGS) entry which is preliminary data.</text>
</comment>
<dbReference type="Gene3D" id="2.40.160.10">
    <property type="entry name" value="Porin"/>
    <property type="match status" value="2"/>
</dbReference>
<keyword evidence="3" id="KW-0626">Porin</keyword>
<comment type="similarity">
    <text evidence="1">Belongs to the eukaryotic mitochondrial porin family.</text>
</comment>
<dbReference type="PANTHER" id="PTHR11743">
    <property type="entry name" value="VOLTAGE-DEPENDENT ANION-SELECTIVE CHANNEL"/>
    <property type="match status" value="1"/>
</dbReference>
<keyword evidence="2" id="KW-0812">Transmembrane</keyword>
<name>A0ABR0KZX3_9PEZI</name>
<dbReference type="InterPro" id="IPR023614">
    <property type="entry name" value="Porin_dom_sf"/>
</dbReference>
<dbReference type="InterPro" id="IPR027246">
    <property type="entry name" value="Porin_Euk/Tom40"/>
</dbReference>
<keyword evidence="5" id="KW-1185">Reference proteome</keyword>
<proteinExistence type="inferred from homology"/>
<dbReference type="PANTHER" id="PTHR11743:SF70">
    <property type="entry name" value="GH26960P-RELATED"/>
    <property type="match status" value="1"/>
</dbReference>
<keyword evidence="3" id="KW-0406">Ion transport</keyword>
<dbReference type="InterPro" id="IPR001925">
    <property type="entry name" value="Porin_Euk"/>
</dbReference>
<organism evidence="4 5">
    <name type="scientific">Rachicladosporium monterosium</name>
    <dbReference type="NCBI Taxonomy" id="1507873"/>
    <lineage>
        <taxon>Eukaryota</taxon>
        <taxon>Fungi</taxon>
        <taxon>Dikarya</taxon>
        <taxon>Ascomycota</taxon>
        <taxon>Pezizomycotina</taxon>
        <taxon>Dothideomycetes</taxon>
        <taxon>Dothideomycetidae</taxon>
        <taxon>Cladosporiales</taxon>
        <taxon>Cladosporiaceae</taxon>
        <taxon>Rachicladosporium</taxon>
    </lineage>
</organism>
<reference evidence="4 5" key="1">
    <citation type="submission" date="2023-08" db="EMBL/GenBank/DDBJ databases">
        <title>Black Yeasts Isolated from many extreme environments.</title>
        <authorList>
            <person name="Coleine C."/>
            <person name="Stajich J.E."/>
            <person name="Selbmann L."/>
        </authorList>
    </citation>
    <scope>NUCLEOTIDE SEQUENCE [LARGE SCALE GENOMIC DNA]</scope>
    <source>
        <strain evidence="4 5">CCFEE 5386</strain>
    </source>
</reference>
<keyword evidence="3" id="KW-0813">Transport</keyword>
<evidence type="ECO:0000256" key="1">
    <source>
        <dbReference type="ARBA" id="ARBA00007780"/>
    </source>
</evidence>
<dbReference type="PRINTS" id="PR00185">
    <property type="entry name" value="EUKARYTPORIN"/>
</dbReference>
<dbReference type="EMBL" id="JAVRRR010000608">
    <property type="protein sequence ID" value="KAK5141312.1"/>
    <property type="molecule type" value="Genomic_DNA"/>
</dbReference>
<evidence type="ECO:0000313" key="5">
    <source>
        <dbReference type="Proteomes" id="UP001308179"/>
    </source>
</evidence>
<evidence type="ECO:0000256" key="2">
    <source>
        <dbReference type="ARBA" id="ARBA00022452"/>
    </source>
</evidence>
<sequence>MPVPAFGDLGKAANDLISKDFYHTSQATLDVKLQAPNGTNVTIKGKQGFDGVTSGSIEGKHTLKPQGTHSRSSSPQPRRFIQSMQFVASLPSSLRTELFLFAFGAPDGRGSRDTVGLTLRHASGVTITQGWTTSSLLDTKVELAEAIAPGVKVDLQNLWNPSKANSAAQKINLAFKNPNVHSRAFINYANGNGNIDAVVDVVAGHEGFLVGGEAAYDNLSIIAASYYQKVNSSVEVGAKAGYDVQAQKASGLELASKYKLDPLSFAKVKVNDRGIAALAYSTKLNAGTTIGLGLSLDTQKLNEAGHKIGTSLTFEG</sequence>
<accession>A0ABR0KZX3</accession>
<keyword evidence="2" id="KW-1134">Transmembrane beta strand</keyword>
<protein>
    <submittedName>
        <fullName evidence="4">Mitochondrial porin</fullName>
    </submittedName>
</protein>
<keyword evidence="2" id="KW-0472">Membrane</keyword>
<evidence type="ECO:0000256" key="3">
    <source>
        <dbReference type="ARBA" id="ARBA00023114"/>
    </source>
</evidence>